<feature type="transmembrane region" description="Helical" evidence="6">
    <location>
        <begin position="125"/>
        <end position="144"/>
    </location>
</feature>
<evidence type="ECO:0000256" key="4">
    <source>
        <dbReference type="ARBA" id="ARBA00022989"/>
    </source>
</evidence>
<evidence type="ECO:0000313" key="8">
    <source>
        <dbReference type="Proteomes" id="UP000515135"/>
    </source>
</evidence>
<keyword evidence="3 6" id="KW-0812">Transmembrane</keyword>
<dbReference type="RefSeq" id="XP_019645831.1">
    <property type="nucleotide sequence ID" value="XM_019790272.1"/>
</dbReference>
<feature type="transmembrane region" description="Helical" evidence="6">
    <location>
        <begin position="54"/>
        <end position="76"/>
    </location>
</feature>
<evidence type="ECO:0000259" key="7">
    <source>
        <dbReference type="PROSITE" id="PS50262"/>
    </source>
</evidence>
<name>A0A6P5AV49_BRABE</name>
<feature type="non-terminal residue" evidence="9">
    <location>
        <position position="251"/>
    </location>
</feature>
<proteinExistence type="predicted"/>
<keyword evidence="2" id="KW-1003">Cell membrane</keyword>
<evidence type="ECO:0000256" key="3">
    <source>
        <dbReference type="ARBA" id="ARBA00022692"/>
    </source>
</evidence>
<evidence type="ECO:0000256" key="6">
    <source>
        <dbReference type="SAM" id="Phobius"/>
    </source>
</evidence>
<dbReference type="OrthoDB" id="10489809at2759"/>
<organism evidence="8 9">
    <name type="scientific">Branchiostoma belcheri</name>
    <name type="common">Amphioxus</name>
    <dbReference type="NCBI Taxonomy" id="7741"/>
    <lineage>
        <taxon>Eukaryota</taxon>
        <taxon>Metazoa</taxon>
        <taxon>Chordata</taxon>
        <taxon>Cephalochordata</taxon>
        <taxon>Leptocardii</taxon>
        <taxon>Amphioxiformes</taxon>
        <taxon>Branchiostomatidae</taxon>
        <taxon>Branchiostoma</taxon>
    </lineage>
</organism>
<keyword evidence="8" id="KW-1185">Reference proteome</keyword>
<dbReference type="GeneID" id="109486441"/>
<dbReference type="SUPFAM" id="SSF81321">
    <property type="entry name" value="Family A G protein-coupled receptor-like"/>
    <property type="match status" value="1"/>
</dbReference>
<dbReference type="PROSITE" id="PS50262">
    <property type="entry name" value="G_PROTEIN_RECEP_F1_2"/>
    <property type="match status" value="1"/>
</dbReference>
<dbReference type="Proteomes" id="UP000515135">
    <property type="component" value="Unplaced"/>
</dbReference>
<evidence type="ECO:0000256" key="5">
    <source>
        <dbReference type="ARBA" id="ARBA00023136"/>
    </source>
</evidence>
<dbReference type="KEGG" id="bbel:109486441"/>
<dbReference type="Gene3D" id="1.20.1070.10">
    <property type="entry name" value="Rhodopsin 7-helix transmembrane proteins"/>
    <property type="match status" value="1"/>
</dbReference>
<dbReference type="PANTHER" id="PTHR22750">
    <property type="entry name" value="G-PROTEIN COUPLED RECEPTOR"/>
    <property type="match status" value="1"/>
</dbReference>
<dbReference type="InterPro" id="IPR017452">
    <property type="entry name" value="GPCR_Rhodpsn_7TM"/>
</dbReference>
<dbReference type="AlphaFoldDB" id="A0A6P5AV49"/>
<feature type="domain" description="G-protein coupled receptors family 1 profile" evidence="7">
    <location>
        <begin position="100"/>
        <end position="251"/>
    </location>
</feature>
<feature type="transmembrane region" description="Helical" evidence="6">
    <location>
        <begin position="82"/>
        <end position="104"/>
    </location>
</feature>
<feature type="transmembrane region" description="Helical" evidence="6">
    <location>
        <begin position="156"/>
        <end position="179"/>
    </location>
</feature>
<dbReference type="GO" id="GO:0005886">
    <property type="term" value="C:plasma membrane"/>
    <property type="evidence" value="ECO:0007669"/>
    <property type="project" value="UniProtKB-SubCell"/>
</dbReference>
<reference evidence="9" key="1">
    <citation type="submission" date="2025-08" db="UniProtKB">
        <authorList>
            <consortium name="RefSeq"/>
        </authorList>
    </citation>
    <scope>IDENTIFICATION</scope>
    <source>
        <tissue evidence="9">Gonad</tissue>
    </source>
</reference>
<gene>
    <name evidence="9" type="primary">LOC109486441</name>
</gene>
<evidence type="ECO:0000313" key="9">
    <source>
        <dbReference type="RefSeq" id="XP_019645831.1"/>
    </source>
</evidence>
<evidence type="ECO:0000256" key="2">
    <source>
        <dbReference type="ARBA" id="ARBA00022475"/>
    </source>
</evidence>
<evidence type="ECO:0000256" key="1">
    <source>
        <dbReference type="ARBA" id="ARBA00004651"/>
    </source>
</evidence>
<sequence length="251" mass="27429">MSEPSPPHTMPDGETWTPPQFEGLLHCALWHLRNRNMSHDQAQDACYIYKDYQVFGLGSTLVCLLMSLSIIVGNVAVLRRVFGLGSTLVCLLMSLSIIVGNVAVLRRVGRTGRPRDRAHFSIANLARSDLLSGCGLLAYTAAVLTRSSHHRVMQGLTFLMFSQVMSALGLTLMSLNSYLAIKCPIFVFVHAEDLNRYTGILVASLWLVLPVLFSLPVSMGWNCLDAPTKNCFGLFHSAFVTAVTATGALLA</sequence>
<feature type="transmembrane region" description="Helical" evidence="6">
    <location>
        <begin position="233"/>
        <end position="250"/>
    </location>
</feature>
<comment type="subcellular location">
    <subcellularLocation>
        <location evidence="1">Cell membrane</location>
        <topology evidence="1">Multi-pass membrane protein</topology>
    </subcellularLocation>
</comment>
<protein>
    <submittedName>
        <fullName evidence="9">Uncharacterized protein LOC109486441</fullName>
    </submittedName>
</protein>
<accession>A0A6P5AV49</accession>
<feature type="transmembrane region" description="Helical" evidence="6">
    <location>
        <begin position="200"/>
        <end position="221"/>
    </location>
</feature>
<keyword evidence="4 6" id="KW-1133">Transmembrane helix</keyword>
<keyword evidence="5 6" id="KW-0472">Membrane</keyword>